<gene>
    <name evidence="2" type="ORF">ACHAW5_001855</name>
</gene>
<organism evidence="2 3">
    <name type="scientific">Stephanodiscus triporus</name>
    <dbReference type="NCBI Taxonomy" id="2934178"/>
    <lineage>
        <taxon>Eukaryota</taxon>
        <taxon>Sar</taxon>
        <taxon>Stramenopiles</taxon>
        <taxon>Ochrophyta</taxon>
        <taxon>Bacillariophyta</taxon>
        <taxon>Coscinodiscophyceae</taxon>
        <taxon>Thalassiosirophycidae</taxon>
        <taxon>Stephanodiscales</taxon>
        <taxon>Stephanodiscaceae</taxon>
        <taxon>Stephanodiscus</taxon>
    </lineage>
</organism>
<dbReference type="Proteomes" id="UP001530315">
    <property type="component" value="Unassembled WGS sequence"/>
</dbReference>
<comment type="caution">
    <text evidence="2">The sequence shown here is derived from an EMBL/GenBank/DDBJ whole genome shotgun (WGS) entry which is preliminary data.</text>
</comment>
<proteinExistence type="predicted"/>
<reference evidence="2 3" key="1">
    <citation type="submission" date="2024-10" db="EMBL/GenBank/DDBJ databases">
        <title>Updated reference genomes for cyclostephanoid diatoms.</title>
        <authorList>
            <person name="Roberts W.R."/>
            <person name="Alverson A.J."/>
        </authorList>
    </citation>
    <scope>NUCLEOTIDE SEQUENCE [LARGE SCALE GENOMIC DNA]</scope>
    <source>
        <strain evidence="2 3">AJA276-08</strain>
    </source>
</reference>
<evidence type="ECO:0000256" key="1">
    <source>
        <dbReference type="SAM" id="MobiDB-lite"/>
    </source>
</evidence>
<protein>
    <submittedName>
        <fullName evidence="2">Uncharacterized protein</fullName>
    </submittedName>
</protein>
<feature type="region of interest" description="Disordered" evidence="1">
    <location>
        <begin position="107"/>
        <end position="140"/>
    </location>
</feature>
<accession>A0ABD3Q7I3</accession>
<keyword evidence="3" id="KW-1185">Reference proteome</keyword>
<sequence length="167" mass="18889">MRQLNRLYEAKLASLQAAHGESQSKIIISAMVRNRKGVDVNALMESAATRRNIELKSKNVYKQAAESECFKVMLDYMDKQKVNDKKLVKTPEATGGVVTEFVEQDNDDERVSSKNNQVDQKKSIKSHLPPLDTSEWDSDEESSYFIRHPAALCVSPTEKNGHQETVF</sequence>
<evidence type="ECO:0000313" key="2">
    <source>
        <dbReference type="EMBL" id="KAL3795501.1"/>
    </source>
</evidence>
<dbReference type="EMBL" id="JALLAZ020000420">
    <property type="protein sequence ID" value="KAL3795501.1"/>
    <property type="molecule type" value="Genomic_DNA"/>
</dbReference>
<name>A0ABD3Q7I3_9STRA</name>
<evidence type="ECO:0000313" key="3">
    <source>
        <dbReference type="Proteomes" id="UP001530315"/>
    </source>
</evidence>
<dbReference type="AlphaFoldDB" id="A0ABD3Q7I3"/>